<organism evidence="1 2">
    <name type="scientific">Microtetraspora fusca</name>
    <dbReference type="NCBI Taxonomy" id="1997"/>
    <lineage>
        <taxon>Bacteria</taxon>
        <taxon>Bacillati</taxon>
        <taxon>Actinomycetota</taxon>
        <taxon>Actinomycetes</taxon>
        <taxon>Streptosporangiales</taxon>
        <taxon>Streptosporangiaceae</taxon>
        <taxon>Microtetraspora</taxon>
    </lineage>
</organism>
<dbReference type="Proteomes" id="UP001602119">
    <property type="component" value="Unassembled WGS sequence"/>
</dbReference>
<sequence>MSIANTTTPRPSVSVPACNVGALRNALAGLPDDMRIVLMTTDADEGTSYADLYMAEVATYVEEPDDKGARYIPEVRDLGDEDDAETVLFLIPC</sequence>
<dbReference type="RefSeq" id="WP_387345935.1">
    <property type="nucleotide sequence ID" value="NZ_JBIAXI010000024.1"/>
</dbReference>
<dbReference type="EMBL" id="JBIAXI010000024">
    <property type="protein sequence ID" value="MFF4777494.1"/>
    <property type="molecule type" value="Genomic_DNA"/>
</dbReference>
<protein>
    <submittedName>
        <fullName evidence="1">Uncharacterized protein</fullName>
    </submittedName>
</protein>
<name>A0ABW6VDS4_MICFU</name>
<reference evidence="1 2" key="1">
    <citation type="submission" date="2024-10" db="EMBL/GenBank/DDBJ databases">
        <title>The Natural Products Discovery Center: Release of the First 8490 Sequenced Strains for Exploring Actinobacteria Biosynthetic Diversity.</title>
        <authorList>
            <person name="Kalkreuter E."/>
            <person name="Kautsar S.A."/>
            <person name="Yang D."/>
            <person name="Bader C.D."/>
            <person name="Teijaro C.N."/>
            <person name="Fluegel L."/>
            <person name="Davis C.M."/>
            <person name="Simpson J.R."/>
            <person name="Lauterbach L."/>
            <person name="Steele A.D."/>
            <person name="Gui C."/>
            <person name="Meng S."/>
            <person name="Li G."/>
            <person name="Viehrig K."/>
            <person name="Ye F."/>
            <person name="Su P."/>
            <person name="Kiefer A.F."/>
            <person name="Nichols A."/>
            <person name="Cepeda A.J."/>
            <person name="Yan W."/>
            <person name="Fan B."/>
            <person name="Jiang Y."/>
            <person name="Adhikari A."/>
            <person name="Zheng C.-J."/>
            <person name="Schuster L."/>
            <person name="Cowan T.M."/>
            <person name="Smanski M.J."/>
            <person name="Chevrette M.G."/>
            <person name="De Carvalho L.P.S."/>
            <person name="Shen B."/>
        </authorList>
    </citation>
    <scope>NUCLEOTIDE SEQUENCE [LARGE SCALE GENOMIC DNA]</scope>
    <source>
        <strain evidence="1 2">NPDC001281</strain>
    </source>
</reference>
<evidence type="ECO:0000313" key="2">
    <source>
        <dbReference type="Proteomes" id="UP001602119"/>
    </source>
</evidence>
<proteinExistence type="predicted"/>
<keyword evidence="2" id="KW-1185">Reference proteome</keyword>
<accession>A0ABW6VDS4</accession>
<gene>
    <name evidence="1" type="ORF">ACFY05_32025</name>
</gene>
<comment type="caution">
    <text evidence="1">The sequence shown here is derived from an EMBL/GenBank/DDBJ whole genome shotgun (WGS) entry which is preliminary data.</text>
</comment>
<evidence type="ECO:0000313" key="1">
    <source>
        <dbReference type="EMBL" id="MFF4777494.1"/>
    </source>
</evidence>